<dbReference type="InterPro" id="IPR025203">
    <property type="entry name" value="QSregVF"/>
</dbReference>
<organism evidence="2 3">
    <name type="scientific">Atopomonas hussainii</name>
    <dbReference type="NCBI Taxonomy" id="1429083"/>
    <lineage>
        <taxon>Bacteria</taxon>
        <taxon>Pseudomonadati</taxon>
        <taxon>Pseudomonadota</taxon>
        <taxon>Gammaproteobacteria</taxon>
        <taxon>Pseudomonadales</taxon>
        <taxon>Pseudomonadaceae</taxon>
        <taxon>Atopomonas</taxon>
    </lineage>
</organism>
<protein>
    <submittedName>
        <fullName evidence="2">Putative quorum-sensing-regulated virulence factor</fullName>
    </submittedName>
</protein>
<dbReference type="OrthoDB" id="7021208at2"/>
<dbReference type="Gene3D" id="3.30.300.250">
    <property type="match status" value="1"/>
</dbReference>
<proteinExistence type="predicted"/>
<keyword evidence="1" id="KW-0732">Signal</keyword>
<keyword evidence="3" id="KW-1185">Reference proteome</keyword>
<reference evidence="2 3" key="1">
    <citation type="submission" date="2016-10" db="EMBL/GenBank/DDBJ databases">
        <authorList>
            <person name="de Groot N.N."/>
        </authorList>
    </citation>
    <scope>NUCLEOTIDE SEQUENCE [LARGE SCALE GENOMIC DNA]</scope>
    <source>
        <strain evidence="2 3">JCM 19513</strain>
    </source>
</reference>
<feature type="chain" id="PRO_5010300211" evidence="1">
    <location>
        <begin position="21"/>
        <end position="133"/>
    </location>
</feature>
<sequence length="133" mass="15142">MRRSLVALLCLSVFAPASLAANLSDYQLNRTLTQVAKRSSEGTPRAINEFITDQGYAVEDIMLINYLSVEPHHGQQMQLNRHSMREQLRSSVCSNQGFRELLNQGAVLSYRFSEQHSNRPLIEERFTAIDCQL</sequence>
<accession>A0A1H7LUD4</accession>
<gene>
    <name evidence="2" type="ORF">SAMN05216214_107128</name>
</gene>
<dbReference type="EMBL" id="FOAS01000007">
    <property type="protein sequence ID" value="SEL02550.1"/>
    <property type="molecule type" value="Genomic_DNA"/>
</dbReference>
<dbReference type="AlphaFoldDB" id="A0A1H7LUD4"/>
<dbReference type="STRING" id="1429083.GCA_001885685_01521"/>
<evidence type="ECO:0000313" key="2">
    <source>
        <dbReference type="EMBL" id="SEL02550.1"/>
    </source>
</evidence>
<dbReference type="RefSeq" id="WP_071870772.1">
    <property type="nucleotide sequence ID" value="NZ_FOAS01000007.1"/>
</dbReference>
<evidence type="ECO:0000256" key="1">
    <source>
        <dbReference type="SAM" id="SignalP"/>
    </source>
</evidence>
<dbReference type="Pfam" id="PF13652">
    <property type="entry name" value="QSregVF"/>
    <property type="match status" value="1"/>
</dbReference>
<dbReference type="Proteomes" id="UP000185766">
    <property type="component" value="Unassembled WGS sequence"/>
</dbReference>
<name>A0A1H7LUD4_9GAMM</name>
<feature type="signal peptide" evidence="1">
    <location>
        <begin position="1"/>
        <end position="20"/>
    </location>
</feature>
<evidence type="ECO:0000313" key="3">
    <source>
        <dbReference type="Proteomes" id="UP000185766"/>
    </source>
</evidence>